<name>A0ACB8VPR6_9TELE</name>
<proteinExistence type="predicted"/>
<protein>
    <submittedName>
        <fullName evidence="1">Uncharacterized protein</fullName>
    </submittedName>
</protein>
<gene>
    <name evidence="1" type="ORF">L3Q82_015499</name>
</gene>
<keyword evidence="2" id="KW-1185">Reference proteome</keyword>
<comment type="caution">
    <text evidence="1">The sequence shown here is derived from an EMBL/GenBank/DDBJ whole genome shotgun (WGS) entry which is preliminary data.</text>
</comment>
<evidence type="ECO:0000313" key="2">
    <source>
        <dbReference type="Proteomes" id="UP000831701"/>
    </source>
</evidence>
<accession>A0ACB8VPR6</accession>
<organism evidence="1 2">
    <name type="scientific">Scortum barcoo</name>
    <name type="common">barcoo grunter</name>
    <dbReference type="NCBI Taxonomy" id="214431"/>
    <lineage>
        <taxon>Eukaryota</taxon>
        <taxon>Metazoa</taxon>
        <taxon>Chordata</taxon>
        <taxon>Craniata</taxon>
        <taxon>Vertebrata</taxon>
        <taxon>Euteleostomi</taxon>
        <taxon>Actinopterygii</taxon>
        <taxon>Neopterygii</taxon>
        <taxon>Teleostei</taxon>
        <taxon>Neoteleostei</taxon>
        <taxon>Acanthomorphata</taxon>
        <taxon>Eupercaria</taxon>
        <taxon>Centrarchiformes</taxon>
        <taxon>Terapontoidei</taxon>
        <taxon>Terapontidae</taxon>
        <taxon>Scortum</taxon>
    </lineage>
</organism>
<dbReference type="Proteomes" id="UP000831701">
    <property type="component" value="Chromosome 19"/>
</dbReference>
<sequence length="615" mass="66177">MKPNTRTHASSQLIKASLLSANRDELKGQRQLKQSSCLRLFRTWSTASDRLLYESRPGLRVRAPPCGGLNTSGYRTSWEATDVLSLLPVKLRPSFMASSEVSMPDMSEVVIVTIPDSTAEDLPSVVEEDKAVLVTAELTSQPGEDVLTVTPMEAEAEASRTDSLSKEEAVIAVKLTEEVDVEADVFYPITCGDAKATLVWKKFVCPGINVKCVQFNEQLISPKEFVCLAGKSTLKDWKRAIRLNGTMLRKIMDSGELDFYQHTKVCSNTCRSTKIDLVGTKVSISSDQAAELVPATPSSADLNGAAALFPEVTEETSEWVTAIGEDSVAFWRGVKEVGLLDEVVEAFQTELQEVLKGLQERVSDPPLQVKDAVLLNNTVQNFGMLDLVKKVLASHKSQMDRYREQYTRSLAALEQQCDEHRKRAKELKSKSQHLNNVLMTLTPVPVPPAPKRPRLTRAISGPASVNATPAQITLPLNQLTGLPLGKVLTAGTNLGGYTLLTSSLSGSELAADASNLTVLSTAAGQEVADGAGGSVASTAFVKVVGPQFQLVTLPAGLQGLAQSAAVQQQVGSISVVDATATTADESQEEGQADGDDEGQPEQVKEEEGEQPAEQQ</sequence>
<dbReference type="EMBL" id="CM041549">
    <property type="protein sequence ID" value="KAI3357456.1"/>
    <property type="molecule type" value="Genomic_DNA"/>
</dbReference>
<reference evidence="1" key="1">
    <citation type="submission" date="2022-04" db="EMBL/GenBank/DDBJ databases">
        <title>Jade perch genome.</title>
        <authorList>
            <person name="Chao B."/>
        </authorList>
    </citation>
    <scope>NUCLEOTIDE SEQUENCE</scope>
    <source>
        <strain evidence="1">CB-2022</strain>
    </source>
</reference>
<evidence type="ECO:0000313" key="1">
    <source>
        <dbReference type="EMBL" id="KAI3357456.1"/>
    </source>
</evidence>